<dbReference type="GO" id="GO:0035361">
    <property type="term" value="C:Cul8-RING ubiquitin ligase complex"/>
    <property type="evidence" value="ECO:0007669"/>
    <property type="project" value="TreeGrafter"/>
</dbReference>
<proteinExistence type="predicted"/>
<dbReference type="InterPro" id="IPR001357">
    <property type="entry name" value="BRCT_dom"/>
</dbReference>
<dbReference type="Pfam" id="PF12738">
    <property type="entry name" value="PTCB-BRCT"/>
    <property type="match status" value="1"/>
</dbReference>
<dbReference type="InterPro" id="IPR053036">
    <property type="entry name" value="CellCycle_DNARepair_Reg"/>
</dbReference>
<evidence type="ECO:0000313" key="4">
    <source>
        <dbReference type="Proteomes" id="UP000286134"/>
    </source>
</evidence>
<name>A0A420I6F9_9PEZI</name>
<evidence type="ECO:0000313" key="3">
    <source>
        <dbReference type="EMBL" id="RKF65290.1"/>
    </source>
</evidence>
<dbReference type="Proteomes" id="UP000286134">
    <property type="component" value="Unassembled WGS sequence"/>
</dbReference>
<dbReference type="Gene3D" id="3.40.50.10190">
    <property type="entry name" value="BRCT domain"/>
    <property type="match status" value="5"/>
</dbReference>
<feature type="domain" description="BRCT" evidence="2">
    <location>
        <begin position="17"/>
        <end position="100"/>
    </location>
</feature>
<feature type="region of interest" description="Disordered" evidence="1">
    <location>
        <begin position="445"/>
        <end position="536"/>
    </location>
</feature>
<gene>
    <name evidence="3" type="ORF">OnM2_010014</name>
</gene>
<feature type="compositionally biased region" description="Polar residues" evidence="1">
    <location>
        <begin position="470"/>
        <end position="497"/>
    </location>
</feature>
<dbReference type="EMBL" id="MCFK01001057">
    <property type="protein sequence ID" value="RKF65290.1"/>
    <property type="molecule type" value="Genomic_DNA"/>
</dbReference>
<keyword evidence="4" id="KW-1185">Reference proteome</keyword>
<dbReference type="STRING" id="212602.A0A420I6F9"/>
<feature type="compositionally biased region" description="Acidic residues" evidence="1">
    <location>
        <begin position="783"/>
        <end position="792"/>
    </location>
</feature>
<evidence type="ECO:0000256" key="1">
    <source>
        <dbReference type="SAM" id="MobiDB-lite"/>
    </source>
</evidence>
<feature type="domain" description="BRCT" evidence="2">
    <location>
        <begin position="335"/>
        <end position="407"/>
    </location>
</feature>
<dbReference type="PANTHER" id="PTHR47667:SF1">
    <property type="entry name" value="REGULATOR OF TY1 TRANSPOSITION PROTEIN 107"/>
    <property type="match status" value="1"/>
</dbReference>
<dbReference type="FunFam" id="3.40.50.10190:FF:000048">
    <property type="entry name" value="DNA repair protein Rtt107"/>
    <property type="match status" value="1"/>
</dbReference>
<dbReference type="FunFam" id="3.40.50.10190:FF:000066">
    <property type="entry name" value="BRCT domain protein (Eurofung)"/>
    <property type="match status" value="1"/>
</dbReference>
<dbReference type="GO" id="GO:0005634">
    <property type="term" value="C:nucleus"/>
    <property type="evidence" value="ECO:0007669"/>
    <property type="project" value="TreeGrafter"/>
</dbReference>
<feature type="domain" description="BRCT" evidence="2">
    <location>
        <begin position="101"/>
        <end position="191"/>
    </location>
</feature>
<dbReference type="InterPro" id="IPR036420">
    <property type="entry name" value="BRCT_dom_sf"/>
</dbReference>
<sequence length="852" mass="95344">MALKNVGGIWENCVFAIVLSPTLQKSRALDLKKDLELQGAEVATIGAKIDVQNVTHIISETIDFPEYPSARQHMVPVVIPDWIAHSLMRNKEAGIRPYTPDPALIFSSVNISCADIPSGDKEAIIGAVLAMGGVETNSLTKLTTHICALTIDHPKCQHAIEKNLKCKIILPHWFDDCLKLGKRIDEAPYLLPDPEIFRKKPEDDLPMPLCDTVKGATSPRPASILVPTDSPLRRLTVFDKKKVMISDDLELSQRSLKVIQDLIKGGGGSIISNVCNADIFVCHWRDGSDYIFASQAGLDVGNLSWLYHLITHNVWTSPLRRLLHYPLPRNGIPGFENSRITLSNYGGEARTYLENLVIAAGAEFTKSMKQDNTHLITARKNSEKCQAAQEWGIEMINHLWIEESYARCAPQRLTDPRYTHFPPRTNLGEIIGQTQFDVETLQQLYYPKDPSPSPDDSEQSKEPSLILGKNKNTFSSKINTTEDTVKQTETPSKSITASRKARKPIGRSNIETPSNRKITNENENNTPSSTGSRSAKVKAATKIHGLASDITLYEKEKKRKGSVWGGERAASLIEKQGSLDRSFSPLTKNGETNEASTEEGTAIRSNKRLKNSHPPPEIKLVITGYKRWLQDHSKEINDTKKLRHAGILVTQNVWNCTHLAAPSIVRTKKFLCALASGPIIVSTDFVDACIENKDKPKVDDFLLNDLENEKRFGVKLEDALACARENRHNLLRSVPIYCTEAVPNTPETYKDIVEANGGSFGIYRGRQIIKKMNPKHNNNNNNNDDDHDDDGPPEPVYLISGTSKQEKTLWPKFTKMARDGNMIPRIVMSEWLLDTAMAQKHKWDNKYLLYNE</sequence>
<dbReference type="PANTHER" id="PTHR47667">
    <property type="entry name" value="REGULATOR OF TY1 TRANSPOSITION PROTEIN 107"/>
    <property type="match status" value="1"/>
</dbReference>
<dbReference type="CDD" id="cd18437">
    <property type="entry name" value="BRCT_BRC1_like_rpt3"/>
    <property type="match status" value="1"/>
</dbReference>
<dbReference type="CDD" id="cd18438">
    <property type="entry name" value="BRCT_BRC1_like_rpt4"/>
    <property type="match status" value="1"/>
</dbReference>
<dbReference type="SMART" id="SM00292">
    <property type="entry name" value="BRCT"/>
    <property type="match status" value="5"/>
</dbReference>
<dbReference type="GO" id="GO:1990683">
    <property type="term" value="P:DNA double-strand break attachment to nuclear envelope"/>
    <property type="evidence" value="ECO:0007669"/>
    <property type="project" value="TreeGrafter"/>
</dbReference>
<feature type="region of interest" description="Disordered" evidence="1">
    <location>
        <begin position="772"/>
        <end position="801"/>
    </location>
</feature>
<dbReference type="AlphaFoldDB" id="A0A420I6F9"/>
<dbReference type="SUPFAM" id="SSF52113">
    <property type="entry name" value="BRCT domain"/>
    <property type="match status" value="5"/>
</dbReference>
<feature type="region of interest" description="Disordered" evidence="1">
    <location>
        <begin position="581"/>
        <end position="615"/>
    </location>
</feature>
<dbReference type="PROSITE" id="PS50172">
    <property type="entry name" value="BRCT"/>
    <property type="match status" value="3"/>
</dbReference>
<evidence type="ECO:0000259" key="2">
    <source>
        <dbReference type="PROSITE" id="PS50172"/>
    </source>
</evidence>
<dbReference type="CDD" id="cd17743">
    <property type="entry name" value="BRCT_BRC1_like_rpt5"/>
    <property type="match status" value="1"/>
</dbReference>
<dbReference type="OrthoDB" id="342264at2759"/>
<accession>A0A420I6F9</accession>
<comment type="caution">
    <text evidence="3">The sequence shown here is derived from an EMBL/GenBank/DDBJ whole genome shotgun (WGS) entry which is preliminary data.</text>
</comment>
<reference evidence="3 4" key="1">
    <citation type="journal article" date="2018" name="BMC Genomics">
        <title>Comparative genome analyses reveal sequence features reflecting distinct modes of host-adaptation between dicot and monocot powdery mildew.</title>
        <authorList>
            <person name="Wu Y."/>
            <person name="Ma X."/>
            <person name="Pan Z."/>
            <person name="Kale S.D."/>
            <person name="Song Y."/>
            <person name="King H."/>
            <person name="Zhang Q."/>
            <person name="Presley C."/>
            <person name="Deng X."/>
            <person name="Wei C.I."/>
            <person name="Xiao S."/>
        </authorList>
    </citation>
    <scope>NUCLEOTIDE SEQUENCE [LARGE SCALE GENOMIC DNA]</scope>
    <source>
        <strain evidence="3">UMSG2</strain>
    </source>
</reference>
<dbReference type="CDD" id="cd18436">
    <property type="entry name" value="BRCT_BRC1_like_rpt2"/>
    <property type="match status" value="1"/>
</dbReference>
<dbReference type="Pfam" id="PF16770">
    <property type="entry name" value="RTT107_BRCT_5"/>
    <property type="match status" value="1"/>
</dbReference>
<organism evidence="3 4">
    <name type="scientific">Erysiphe neolycopersici</name>
    <dbReference type="NCBI Taxonomy" id="212602"/>
    <lineage>
        <taxon>Eukaryota</taxon>
        <taxon>Fungi</taxon>
        <taxon>Dikarya</taxon>
        <taxon>Ascomycota</taxon>
        <taxon>Pezizomycotina</taxon>
        <taxon>Leotiomycetes</taxon>
        <taxon>Erysiphales</taxon>
        <taxon>Erysiphaceae</taxon>
        <taxon>Erysiphe</taxon>
    </lineage>
</organism>
<protein>
    <submittedName>
        <fullName evidence="3">Regulator of Ty1 transposition protein 107</fullName>
    </submittedName>
</protein>
<dbReference type="GO" id="GO:0006302">
    <property type="term" value="P:double-strand break repair"/>
    <property type="evidence" value="ECO:0007669"/>
    <property type="project" value="TreeGrafter"/>
</dbReference>
<dbReference type="CDD" id="cd18439">
    <property type="entry name" value="BRCT_BRC1_like_rpt6"/>
    <property type="match status" value="1"/>
</dbReference>
<feature type="compositionally biased region" description="Polar residues" evidence="1">
    <location>
        <begin position="581"/>
        <end position="599"/>
    </location>
</feature>